<dbReference type="EMBL" id="BMVU01000097">
    <property type="protein sequence ID" value="GGY14821.1"/>
    <property type="molecule type" value="Genomic_DNA"/>
</dbReference>
<evidence type="ECO:0008006" key="3">
    <source>
        <dbReference type="Google" id="ProtNLM"/>
    </source>
</evidence>
<protein>
    <recommendedName>
        <fullName evidence="3">Restriction endonuclease</fullName>
    </recommendedName>
</protein>
<dbReference type="Proteomes" id="UP000619244">
    <property type="component" value="Unassembled WGS sequence"/>
</dbReference>
<evidence type="ECO:0000313" key="2">
    <source>
        <dbReference type="Proteomes" id="UP000619244"/>
    </source>
</evidence>
<reference evidence="1" key="1">
    <citation type="journal article" date="2014" name="Int. J. Syst. Evol. Microbiol.">
        <title>Complete genome sequence of Corynebacterium casei LMG S-19264T (=DSM 44701T), isolated from a smear-ripened cheese.</title>
        <authorList>
            <consortium name="US DOE Joint Genome Institute (JGI-PGF)"/>
            <person name="Walter F."/>
            <person name="Albersmeier A."/>
            <person name="Kalinowski J."/>
            <person name="Ruckert C."/>
        </authorList>
    </citation>
    <scope>NUCLEOTIDE SEQUENCE</scope>
    <source>
        <strain evidence="1">JCM 4790</strain>
    </source>
</reference>
<accession>A0A918U984</accession>
<reference evidence="1" key="2">
    <citation type="submission" date="2020-09" db="EMBL/GenBank/DDBJ databases">
        <authorList>
            <person name="Sun Q."/>
            <person name="Ohkuma M."/>
        </authorList>
    </citation>
    <scope>NUCLEOTIDE SEQUENCE</scope>
    <source>
        <strain evidence="1">JCM 4790</strain>
    </source>
</reference>
<gene>
    <name evidence="1" type="ORF">GCM10010358_78590</name>
</gene>
<proteinExistence type="predicted"/>
<sequence>MCGQPPRSSNTSPVPPPHTARAGLVSHVEQIAAASSSRRPCRTHTRCQRGRYRTIEAGLPLDREPYECLVKAVLAWTGPEALAERDYEQIALQLTGHARAVASDVRRRAARLPKDSGPRALADVVPREAEGRLSVTIEGTVRCVQNRARLVRALYERLYRLEAAHRRAV</sequence>
<name>A0A918U984_9ACTN</name>
<organism evidence="1 2">
    <name type="scientific">Streptomyces minutiscleroticus</name>
    <dbReference type="NCBI Taxonomy" id="68238"/>
    <lineage>
        <taxon>Bacteria</taxon>
        <taxon>Bacillati</taxon>
        <taxon>Actinomycetota</taxon>
        <taxon>Actinomycetes</taxon>
        <taxon>Kitasatosporales</taxon>
        <taxon>Streptomycetaceae</taxon>
        <taxon>Streptomyces</taxon>
    </lineage>
</organism>
<comment type="caution">
    <text evidence="1">The sequence shown here is derived from an EMBL/GenBank/DDBJ whole genome shotgun (WGS) entry which is preliminary data.</text>
</comment>
<evidence type="ECO:0000313" key="1">
    <source>
        <dbReference type="EMBL" id="GGY14821.1"/>
    </source>
</evidence>
<dbReference type="InterPro" id="IPR046300">
    <property type="entry name" value="DUF6415"/>
</dbReference>
<keyword evidence="2" id="KW-1185">Reference proteome</keyword>
<dbReference type="AlphaFoldDB" id="A0A918U984"/>
<dbReference type="Pfam" id="PF19979">
    <property type="entry name" value="DUF6415"/>
    <property type="match status" value="1"/>
</dbReference>